<dbReference type="Gramene" id="AUR62011909-RA">
    <property type="protein sequence ID" value="AUR62011909-RA:cds"/>
    <property type="gene ID" value="AUR62011909"/>
</dbReference>
<keyword evidence="3" id="KW-0722">Serine protease inhibitor</keyword>
<evidence type="ECO:0000256" key="3">
    <source>
        <dbReference type="ARBA" id="ARBA00022900"/>
    </source>
</evidence>
<dbReference type="PRINTS" id="PR00292">
    <property type="entry name" value="POTATOINHBTR"/>
</dbReference>
<proteinExistence type="inferred from homology"/>
<dbReference type="EnsemblPlants" id="AUR62011909-RA">
    <property type="protein sequence ID" value="AUR62011909-RA:cds"/>
    <property type="gene ID" value="AUR62011909"/>
</dbReference>
<reference evidence="4" key="1">
    <citation type="journal article" date="2017" name="Nature">
        <title>The genome of Chenopodium quinoa.</title>
        <authorList>
            <person name="Jarvis D.E."/>
            <person name="Ho Y.S."/>
            <person name="Lightfoot D.J."/>
            <person name="Schmoeckel S.M."/>
            <person name="Li B."/>
            <person name="Borm T.J.A."/>
            <person name="Ohyanagi H."/>
            <person name="Mineta K."/>
            <person name="Michell C.T."/>
            <person name="Saber N."/>
            <person name="Kharbatia N.M."/>
            <person name="Rupper R.R."/>
            <person name="Sharp A.R."/>
            <person name="Dally N."/>
            <person name="Boughton B.A."/>
            <person name="Woo Y.H."/>
            <person name="Gao G."/>
            <person name="Schijlen E.G.W.M."/>
            <person name="Guo X."/>
            <person name="Momin A.A."/>
            <person name="Negrao S."/>
            <person name="Al-Babili S."/>
            <person name="Gehring C."/>
            <person name="Roessner U."/>
            <person name="Jung C."/>
            <person name="Murphy K."/>
            <person name="Arold S.T."/>
            <person name="Gojobori T."/>
            <person name="van der Linden C.G."/>
            <person name="van Loo E.N."/>
            <person name="Jellen E.N."/>
            <person name="Maughan P.J."/>
            <person name="Tester M."/>
        </authorList>
    </citation>
    <scope>NUCLEOTIDE SEQUENCE [LARGE SCALE GENOMIC DNA]</scope>
    <source>
        <strain evidence="4">cv. PI 614886</strain>
    </source>
</reference>
<keyword evidence="5" id="KW-1185">Reference proteome</keyword>
<dbReference type="Gene3D" id="3.30.10.10">
    <property type="entry name" value="Trypsin Inhibitor V, subunit A"/>
    <property type="match status" value="1"/>
</dbReference>
<dbReference type="InterPro" id="IPR000864">
    <property type="entry name" value="Prot_inh_pot1"/>
</dbReference>
<evidence type="ECO:0000256" key="1">
    <source>
        <dbReference type="ARBA" id="ARBA00008210"/>
    </source>
</evidence>
<name>A0A803LFF3_CHEQI</name>
<accession>A0A803LFF3</accession>
<protein>
    <submittedName>
        <fullName evidence="4">Uncharacterized protein</fullName>
    </submittedName>
</protein>
<keyword evidence="2" id="KW-0646">Protease inhibitor</keyword>
<dbReference type="Pfam" id="PF00280">
    <property type="entry name" value="potato_inhibit"/>
    <property type="match status" value="1"/>
</dbReference>
<dbReference type="PANTHER" id="PTHR33091:SF83">
    <property type="entry name" value="SERINE PROTEASE INHIBITOR, POTATO INHIBITOR I-TYPE FAMILY PROTEIN-RELATED"/>
    <property type="match status" value="1"/>
</dbReference>
<dbReference type="OMA" id="KDMPEAN"/>
<dbReference type="GO" id="GO:0004867">
    <property type="term" value="F:serine-type endopeptidase inhibitor activity"/>
    <property type="evidence" value="ECO:0007669"/>
    <property type="project" value="UniProtKB-KW"/>
</dbReference>
<sequence>MSSECPGKNVWPELVGENGKEAAEIIKKENPNVIEATVLPDGTAVIENFRCDRVWVWVDCNGLVVRPPMTG</sequence>
<evidence type="ECO:0000256" key="2">
    <source>
        <dbReference type="ARBA" id="ARBA00022690"/>
    </source>
</evidence>
<evidence type="ECO:0000313" key="4">
    <source>
        <dbReference type="EnsemblPlants" id="AUR62011909-RA:cds"/>
    </source>
</evidence>
<comment type="similarity">
    <text evidence="1">Belongs to the protease inhibitor I13 (potato type I serine protease inhibitor) family.</text>
</comment>
<dbReference type="AlphaFoldDB" id="A0A803LFF3"/>
<dbReference type="InterPro" id="IPR036354">
    <property type="entry name" value="Prot_inh_pot1_sf"/>
</dbReference>
<dbReference type="SUPFAM" id="SSF54654">
    <property type="entry name" value="CI-2 family of serine protease inhibitors"/>
    <property type="match status" value="1"/>
</dbReference>
<dbReference type="PANTHER" id="PTHR33091">
    <property type="entry name" value="PROTEIN, PUTATIVE, EXPRESSED-RELATED"/>
    <property type="match status" value="1"/>
</dbReference>
<evidence type="ECO:0000313" key="5">
    <source>
        <dbReference type="Proteomes" id="UP000596660"/>
    </source>
</evidence>
<reference evidence="4" key="2">
    <citation type="submission" date="2021-03" db="UniProtKB">
        <authorList>
            <consortium name="EnsemblPlants"/>
        </authorList>
    </citation>
    <scope>IDENTIFICATION</scope>
</reference>
<organism evidence="4 5">
    <name type="scientific">Chenopodium quinoa</name>
    <name type="common">Quinoa</name>
    <dbReference type="NCBI Taxonomy" id="63459"/>
    <lineage>
        <taxon>Eukaryota</taxon>
        <taxon>Viridiplantae</taxon>
        <taxon>Streptophyta</taxon>
        <taxon>Embryophyta</taxon>
        <taxon>Tracheophyta</taxon>
        <taxon>Spermatophyta</taxon>
        <taxon>Magnoliopsida</taxon>
        <taxon>eudicotyledons</taxon>
        <taxon>Gunneridae</taxon>
        <taxon>Pentapetalae</taxon>
        <taxon>Caryophyllales</taxon>
        <taxon>Chenopodiaceae</taxon>
        <taxon>Chenopodioideae</taxon>
        <taxon>Atripliceae</taxon>
        <taxon>Chenopodium</taxon>
    </lineage>
</organism>
<dbReference type="SMR" id="A0A803LFF3"/>
<dbReference type="Proteomes" id="UP000596660">
    <property type="component" value="Unplaced"/>
</dbReference>
<dbReference type="PROSITE" id="PS00285">
    <property type="entry name" value="POTATO_INHIBITOR"/>
    <property type="match status" value="1"/>
</dbReference>
<dbReference type="GO" id="GO:0009611">
    <property type="term" value="P:response to wounding"/>
    <property type="evidence" value="ECO:0007669"/>
    <property type="project" value="InterPro"/>
</dbReference>